<organism evidence="5 6">
    <name type="scientific">Cloeon dipterum</name>
    <dbReference type="NCBI Taxonomy" id="197152"/>
    <lineage>
        <taxon>Eukaryota</taxon>
        <taxon>Metazoa</taxon>
        <taxon>Ecdysozoa</taxon>
        <taxon>Arthropoda</taxon>
        <taxon>Hexapoda</taxon>
        <taxon>Insecta</taxon>
        <taxon>Pterygota</taxon>
        <taxon>Palaeoptera</taxon>
        <taxon>Ephemeroptera</taxon>
        <taxon>Pisciforma</taxon>
        <taxon>Baetidae</taxon>
        <taxon>Cloeon</taxon>
    </lineage>
</organism>
<feature type="region of interest" description="Disordered" evidence="4">
    <location>
        <begin position="197"/>
        <end position="236"/>
    </location>
</feature>
<dbReference type="AlphaFoldDB" id="A0A8S1D9B2"/>
<comment type="caution">
    <text evidence="5">The sequence shown here is derived from an EMBL/GenBank/DDBJ whole genome shotgun (WGS) entry which is preliminary data.</text>
</comment>
<dbReference type="PANTHER" id="PTHR21066">
    <property type="entry name" value="ODORANT-BINDING PROTEIN 59A-RELATED"/>
    <property type="match status" value="1"/>
</dbReference>
<dbReference type="InterPro" id="IPR052295">
    <property type="entry name" value="Odorant-binding_protein"/>
</dbReference>
<protein>
    <submittedName>
        <fullName evidence="5">Uncharacterized protein</fullName>
    </submittedName>
</protein>
<keyword evidence="6" id="KW-1185">Reference proteome</keyword>
<dbReference type="EMBL" id="CADEPI010000127">
    <property type="protein sequence ID" value="CAB3376421.1"/>
    <property type="molecule type" value="Genomic_DNA"/>
</dbReference>
<feature type="compositionally biased region" description="Basic residues" evidence="4">
    <location>
        <begin position="207"/>
        <end position="221"/>
    </location>
</feature>
<dbReference type="SUPFAM" id="SSF47565">
    <property type="entry name" value="Insect pheromone/odorant-binding proteins"/>
    <property type="match status" value="1"/>
</dbReference>
<dbReference type="Gene3D" id="1.10.238.270">
    <property type="match status" value="1"/>
</dbReference>
<name>A0A8S1D9B2_9INSE</name>
<dbReference type="Proteomes" id="UP000494165">
    <property type="component" value="Unassembled WGS sequence"/>
</dbReference>
<evidence type="ECO:0000256" key="2">
    <source>
        <dbReference type="ARBA" id="ARBA00008098"/>
    </source>
</evidence>
<evidence type="ECO:0000313" key="6">
    <source>
        <dbReference type="Proteomes" id="UP000494165"/>
    </source>
</evidence>
<keyword evidence="3" id="KW-0964">Secreted</keyword>
<comment type="similarity">
    <text evidence="2">Belongs to the PBP/GOBP family.</text>
</comment>
<dbReference type="GO" id="GO:0005576">
    <property type="term" value="C:extracellular region"/>
    <property type="evidence" value="ECO:0007669"/>
    <property type="project" value="UniProtKB-SubCell"/>
</dbReference>
<evidence type="ECO:0000256" key="4">
    <source>
        <dbReference type="SAM" id="MobiDB-lite"/>
    </source>
</evidence>
<evidence type="ECO:0000256" key="3">
    <source>
        <dbReference type="ARBA" id="ARBA00022525"/>
    </source>
</evidence>
<evidence type="ECO:0000256" key="1">
    <source>
        <dbReference type="ARBA" id="ARBA00004613"/>
    </source>
</evidence>
<dbReference type="GO" id="GO:0005549">
    <property type="term" value="F:odorant binding"/>
    <property type="evidence" value="ECO:0007669"/>
    <property type="project" value="InterPro"/>
</dbReference>
<reference evidence="5 6" key="1">
    <citation type="submission" date="2020-04" db="EMBL/GenBank/DDBJ databases">
        <authorList>
            <person name="Alioto T."/>
            <person name="Alioto T."/>
            <person name="Gomez Garrido J."/>
        </authorList>
    </citation>
    <scope>NUCLEOTIDE SEQUENCE [LARGE SCALE GENOMIC DNA]</scope>
</reference>
<proteinExistence type="inferred from homology"/>
<accession>A0A8S1D9B2</accession>
<comment type="subcellular location">
    <subcellularLocation>
        <location evidence="1">Secreted</location>
    </subcellularLocation>
</comment>
<evidence type="ECO:0000313" key="5">
    <source>
        <dbReference type="EMBL" id="CAB3376421.1"/>
    </source>
</evidence>
<gene>
    <name evidence="5" type="ORF">CLODIP_2_CD03719</name>
</gene>
<dbReference type="PANTHER" id="PTHR21066:SF3">
    <property type="entry name" value="IP02236P"/>
    <property type="match status" value="1"/>
</dbReference>
<sequence>MRSALTAEDTKNCGPKMFSGLDRCCDLPKLIPFESVYACLPKENTDQNKAQSNGNSARNKKLNGDQMCLIQCAMNDLNLLTKENDVNITAVNETLTMVAKDHWDTMVDDVLRYCSEEYSKLDLKGVPYQEDNSGKICKPGPFLFISCINHVMTCKCPSQARGEFKDGDTDTCPQRIKNLCACSPFNVLPGWKVKEGKTMSVAGPSSPRKKSRKSRLGRKKNSVSNLDGSGKKKRTN</sequence>
<dbReference type="InterPro" id="IPR036728">
    <property type="entry name" value="PBP_GOBP_sf"/>
</dbReference>